<name>A0A4R6U6D1_9BACI</name>
<feature type="transmembrane region" description="Helical" evidence="3">
    <location>
        <begin position="12"/>
        <end position="33"/>
    </location>
</feature>
<dbReference type="GO" id="GO:0005886">
    <property type="term" value="C:plasma membrane"/>
    <property type="evidence" value="ECO:0007669"/>
    <property type="project" value="UniProtKB-SubCell"/>
</dbReference>
<dbReference type="GO" id="GO:0015225">
    <property type="term" value="F:biotin transmembrane transporter activity"/>
    <property type="evidence" value="ECO:0007669"/>
    <property type="project" value="UniProtKB-UniRule"/>
</dbReference>
<evidence type="ECO:0000256" key="3">
    <source>
        <dbReference type="SAM" id="Phobius"/>
    </source>
</evidence>
<comment type="subcellular location">
    <subcellularLocation>
        <location evidence="2">Cell membrane</location>
        <topology evidence="2">Multi-pass membrane protein</topology>
    </subcellularLocation>
</comment>
<comment type="caution">
    <text evidence="4">The sequence shown here is derived from an EMBL/GenBank/DDBJ whole genome shotgun (WGS) entry which is preliminary data.</text>
</comment>
<feature type="transmembrane region" description="Helical" evidence="3">
    <location>
        <begin position="93"/>
        <end position="110"/>
    </location>
</feature>
<keyword evidence="2 3" id="KW-0472">Membrane</keyword>
<dbReference type="EMBL" id="SNYJ01000006">
    <property type="protein sequence ID" value="TDQ40423.1"/>
    <property type="molecule type" value="Genomic_DNA"/>
</dbReference>
<dbReference type="AlphaFoldDB" id="A0A4R6U6D1"/>
<dbReference type="PIRSF" id="PIRSF016661">
    <property type="entry name" value="BioY"/>
    <property type="match status" value="1"/>
</dbReference>
<keyword evidence="3" id="KW-1133">Transmembrane helix</keyword>
<accession>A0A4R6U6D1</accession>
<organism evidence="4 5">
    <name type="scientific">Aureibacillus halotolerans</name>
    <dbReference type="NCBI Taxonomy" id="1508390"/>
    <lineage>
        <taxon>Bacteria</taxon>
        <taxon>Bacillati</taxon>
        <taxon>Bacillota</taxon>
        <taxon>Bacilli</taxon>
        <taxon>Bacillales</taxon>
        <taxon>Bacillaceae</taxon>
        <taxon>Aureibacillus</taxon>
    </lineage>
</organism>
<dbReference type="PANTHER" id="PTHR34295:SF1">
    <property type="entry name" value="BIOTIN TRANSPORTER BIOY"/>
    <property type="match status" value="1"/>
</dbReference>
<comment type="similarity">
    <text evidence="1 2">Belongs to the BioY family.</text>
</comment>
<feature type="transmembrane region" description="Helical" evidence="3">
    <location>
        <begin position="166"/>
        <end position="184"/>
    </location>
</feature>
<evidence type="ECO:0000313" key="5">
    <source>
        <dbReference type="Proteomes" id="UP000295632"/>
    </source>
</evidence>
<feature type="transmembrane region" description="Helical" evidence="3">
    <location>
        <begin position="39"/>
        <end position="56"/>
    </location>
</feature>
<feature type="transmembrane region" description="Helical" evidence="3">
    <location>
        <begin position="63"/>
        <end position="81"/>
    </location>
</feature>
<keyword evidence="2" id="KW-0813">Transport</keyword>
<gene>
    <name evidence="4" type="ORF">EV213_106141</name>
</gene>
<keyword evidence="5" id="KW-1185">Reference proteome</keyword>
<dbReference type="Gene3D" id="1.10.1760.20">
    <property type="match status" value="1"/>
</dbReference>
<evidence type="ECO:0000313" key="4">
    <source>
        <dbReference type="EMBL" id="TDQ40423.1"/>
    </source>
</evidence>
<dbReference type="PANTHER" id="PTHR34295">
    <property type="entry name" value="BIOTIN TRANSPORTER BIOY"/>
    <property type="match status" value="1"/>
</dbReference>
<dbReference type="RefSeq" id="WP_279512758.1">
    <property type="nucleotide sequence ID" value="NZ_SNYJ01000006.1"/>
</dbReference>
<proteinExistence type="inferred from homology"/>
<dbReference type="InterPro" id="IPR003784">
    <property type="entry name" value="BioY"/>
</dbReference>
<feature type="transmembrane region" description="Helical" evidence="3">
    <location>
        <begin position="122"/>
        <end position="146"/>
    </location>
</feature>
<protein>
    <recommendedName>
        <fullName evidence="2">Biotin transporter</fullName>
    </recommendedName>
</protein>
<dbReference type="Proteomes" id="UP000295632">
    <property type="component" value="Unassembled WGS sequence"/>
</dbReference>
<dbReference type="Pfam" id="PF02632">
    <property type="entry name" value="BioY"/>
    <property type="match status" value="1"/>
</dbReference>
<keyword evidence="2" id="KW-1003">Cell membrane</keyword>
<evidence type="ECO:0000256" key="2">
    <source>
        <dbReference type="PIRNR" id="PIRNR016661"/>
    </source>
</evidence>
<sequence>MQQANRPTYTLTLIALFAALMAIGSNITSWFPFFKVGEVPITLQTFIAILSGALLGKKKGSAAILLYLAIGFCGLPVFSQFRSGPSIVVDPTFGFLLSFPIAAWVTGYWCEKHAPKMKHYVTGALLGCAINYFVGTNLMYLSLITIAEAPPQFSYWMAWLWMLPPLPKDIILSIVAASIALRVYKAIPHLLPKSTSIGNSP</sequence>
<evidence type="ECO:0000256" key="1">
    <source>
        <dbReference type="ARBA" id="ARBA00010692"/>
    </source>
</evidence>
<reference evidence="4 5" key="1">
    <citation type="submission" date="2019-03" db="EMBL/GenBank/DDBJ databases">
        <title>Genomic Encyclopedia of Type Strains, Phase IV (KMG-IV): sequencing the most valuable type-strain genomes for metagenomic binning, comparative biology and taxonomic classification.</title>
        <authorList>
            <person name="Goeker M."/>
        </authorList>
    </citation>
    <scope>NUCLEOTIDE SEQUENCE [LARGE SCALE GENOMIC DNA]</scope>
    <source>
        <strain evidence="4 5">DSM 28697</strain>
    </source>
</reference>
<keyword evidence="3" id="KW-0812">Transmembrane</keyword>